<comment type="caution">
    <text evidence="7">The sequence shown here is derived from an EMBL/GenBank/DDBJ whole genome shotgun (WGS) entry which is preliminary data.</text>
</comment>
<dbReference type="Proteomes" id="UP000784294">
    <property type="component" value="Unassembled WGS sequence"/>
</dbReference>
<evidence type="ECO:0000256" key="5">
    <source>
        <dbReference type="ARBA" id="ARBA00023180"/>
    </source>
</evidence>
<keyword evidence="6" id="KW-0472">Membrane</keyword>
<reference evidence="7" key="1">
    <citation type="submission" date="2018-11" db="EMBL/GenBank/DDBJ databases">
        <authorList>
            <consortium name="Pathogen Informatics"/>
        </authorList>
    </citation>
    <scope>NUCLEOTIDE SEQUENCE</scope>
</reference>
<dbReference type="AlphaFoldDB" id="A0A448WLU1"/>
<sequence length="129" mass="14853">MAVVLKTTPVQTNYLMAIYVFVPMITTCGTYLNSKCQAKERSYFYQIKQNAYLRVAFCTNGALDPWASLGILRASEAPRATVLYIPDAAHHLDLMPTHPSDSIELRKARQIELQLIRTWVKEWHTMYSR</sequence>
<dbReference type="GO" id="GO:0006508">
    <property type="term" value="P:proteolysis"/>
    <property type="evidence" value="ECO:0007669"/>
    <property type="project" value="UniProtKB-KW"/>
</dbReference>
<feature type="transmembrane region" description="Helical" evidence="6">
    <location>
        <begin position="12"/>
        <end position="32"/>
    </location>
</feature>
<protein>
    <submittedName>
        <fullName evidence="7">Uncharacterized protein</fullName>
    </submittedName>
</protein>
<dbReference type="EMBL" id="CAAALY010022619">
    <property type="protein sequence ID" value="VEL14876.1"/>
    <property type="molecule type" value="Genomic_DNA"/>
</dbReference>
<dbReference type="OrthoDB" id="2130629at2759"/>
<keyword evidence="6" id="KW-0812">Transmembrane</keyword>
<dbReference type="InterPro" id="IPR008758">
    <property type="entry name" value="Peptidase_S28"/>
</dbReference>
<keyword evidence="2" id="KW-0645">Protease</keyword>
<evidence type="ECO:0000256" key="1">
    <source>
        <dbReference type="ARBA" id="ARBA00011079"/>
    </source>
</evidence>
<dbReference type="PANTHER" id="PTHR11010">
    <property type="entry name" value="PROTEASE S28 PRO-X CARBOXYPEPTIDASE-RELATED"/>
    <property type="match status" value="1"/>
</dbReference>
<keyword evidence="6" id="KW-1133">Transmembrane helix</keyword>
<dbReference type="PANTHER" id="PTHR11010:SF38">
    <property type="entry name" value="LYSOSOMAL PRO-X CARBOXYPEPTIDASE"/>
    <property type="match status" value="1"/>
</dbReference>
<gene>
    <name evidence="7" type="ORF">PXEA_LOCUS8316</name>
</gene>
<comment type="similarity">
    <text evidence="1">Belongs to the peptidase S28 family.</text>
</comment>
<evidence type="ECO:0000256" key="2">
    <source>
        <dbReference type="ARBA" id="ARBA00022670"/>
    </source>
</evidence>
<accession>A0A448WLU1</accession>
<dbReference type="GO" id="GO:0070008">
    <property type="term" value="F:serine-type exopeptidase activity"/>
    <property type="evidence" value="ECO:0007669"/>
    <property type="project" value="InterPro"/>
</dbReference>
<keyword evidence="8" id="KW-1185">Reference proteome</keyword>
<proteinExistence type="inferred from homology"/>
<evidence type="ECO:0000256" key="4">
    <source>
        <dbReference type="ARBA" id="ARBA00022801"/>
    </source>
</evidence>
<evidence type="ECO:0000256" key="3">
    <source>
        <dbReference type="ARBA" id="ARBA00022729"/>
    </source>
</evidence>
<name>A0A448WLU1_9PLAT</name>
<keyword evidence="5" id="KW-0325">Glycoprotein</keyword>
<dbReference type="InterPro" id="IPR029058">
    <property type="entry name" value="AB_hydrolase_fold"/>
</dbReference>
<evidence type="ECO:0000256" key="6">
    <source>
        <dbReference type="SAM" id="Phobius"/>
    </source>
</evidence>
<evidence type="ECO:0000313" key="8">
    <source>
        <dbReference type="Proteomes" id="UP000784294"/>
    </source>
</evidence>
<dbReference type="GO" id="GO:0008239">
    <property type="term" value="F:dipeptidyl-peptidase activity"/>
    <property type="evidence" value="ECO:0007669"/>
    <property type="project" value="TreeGrafter"/>
</dbReference>
<keyword evidence="4" id="KW-0378">Hydrolase</keyword>
<keyword evidence="3" id="KW-0732">Signal</keyword>
<dbReference type="Gene3D" id="3.40.50.1820">
    <property type="entry name" value="alpha/beta hydrolase"/>
    <property type="match status" value="1"/>
</dbReference>
<dbReference type="Pfam" id="PF05577">
    <property type="entry name" value="Peptidase_S28"/>
    <property type="match status" value="1"/>
</dbReference>
<organism evidence="7 8">
    <name type="scientific">Protopolystoma xenopodis</name>
    <dbReference type="NCBI Taxonomy" id="117903"/>
    <lineage>
        <taxon>Eukaryota</taxon>
        <taxon>Metazoa</taxon>
        <taxon>Spiralia</taxon>
        <taxon>Lophotrochozoa</taxon>
        <taxon>Platyhelminthes</taxon>
        <taxon>Monogenea</taxon>
        <taxon>Polyopisthocotylea</taxon>
        <taxon>Polystomatidea</taxon>
        <taxon>Polystomatidae</taxon>
        <taxon>Protopolystoma</taxon>
    </lineage>
</organism>
<evidence type="ECO:0000313" key="7">
    <source>
        <dbReference type="EMBL" id="VEL14876.1"/>
    </source>
</evidence>